<dbReference type="EMBL" id="MU006247">
    <property type="protein sequence ID" value="KAF2819033.1"/>
    <property type="molecule type" value="Genomic_DNA"/>
</dbReference>
<dbReference type="AlphaFoldDB" id="A0A6A6ZEB3"/>
<gene>
    <name evidence="3" type="ORF">CC86DRAFT_432467</name>
</gene>
<sequence>MVTRNFTFVCLISYAYAVLFNISSSVPSIVSILPTYHNRSESRTETREVRSSRGLQLYLTVLSPTIIAVITSDKNDIFRTALDSTAYPNASRTYRNSTLIKSAALHGDTTISATPVRAVEDPGPKHATITTSMPTLIKVVRTTSYASCLMLHDSTRHSDCVIRNSTKPAVSRASNTGNAIFEPSSTGWPAWSNSRSLITSCPTSPYASRMPKISQPTGCASEDAYLNDMFFYNYEDRCVAQSCSLSWWSALDAYSGPVPTMTTKVPYMNITWGSDGHAITENAILTTLTMSYNGTALDVVRREAPCCGACKLWANELQLLYWPDQATRDTTSKDKAGNRNVDAIAIPTPSKLRTYVDENGFTFISPSVYMAMTSLRAWDSCGPVGQCQDVLSTTLAFNAEEISTLKPSRYVTSCSGRLPGSRAESSYMTRRMTFADLHRNCSSYVGYFYLSDFPGQFIMEEDACHPYISIPSRVRALHTDWASCLPRYGAGLFDPPRTLGLGQQLVPTTIPSSTKNIASASPTPGIALPKIPAATSSQATNPMMTMVYSTASLLQPVPSSTPPLLLPIEITLRSASSPNEKNVVVQLWPTWIPAAVGYSSNVFEKFSSDSRHLAQSSETKTEHGIKEGSSARDSTSSLFTPYRGEGTLALIVGTQTLLLGHGITISGTTTSIESLHTTVMGGAYLFFDPPGMQVIIDGHSTVQLSSAMAALQAQASPFVLELEGQTYTADSMGRFSVGTQILIPGGTITIGQSIRTLSNGQIASSRGTLVYLDPHGRTVLVNGQALSALERAPPPEPSKLTVVLGQTYSVPLAGAATIVVGGVTFNIRGGGVTVVGGSTIVLLDAHTSTTREAITSSPTINGHLEHSSFSLRSARKTAQVDVVSTSISENFVTLTHPKRRQIKRQLRQAPSEHPATPIRKLNSSEGLHITLQSSTQAKTCLNVASTPATTTSLSPTHHHGWIPIHQSQHLRHQHRNVQFRSSSGGGLESLRRHSTTCSPRWTSVPISSTYTPKAKTAGACDRTCILLSPNQYDWQSTIEHAYVQAATGSLAAFAQLRVNVSRMKNRKPDPCSLAGVEREVEDLRRGTLNLSEKHQEWKWAEDKYRVPWHKVEHAKADWTFVEAWGKGCGIERELTLDETE</sequence>
<feature type="region of interest" description="Disordered" evidence="1">
    <location>
        <begin position="614"/>
        <end position="638"/>
    </location>
</feature>
<name>A0A6A6ZEB3_9PLEO</name>
<feature type="transmembrane region" description="Helical" evidence="2">
    <location>
        <begin position="6"/>
        <end position="33"/>
    </location>
</feature>
<evidence type="ECO:0000313" key="3">
    <source>
        <dbReference type="EMBL" id="KAF2819033.1"/>
    </source>
</evidence>
<dbReference type="OrthoDB" id="3944128at2759"/>
<keyword evidence="2" id="KW-1133">Transmembrane helix</keyword>
<organism evidence="3 4">
    <name type="scientific">Ophiobolus disseminans</name>
    <dbReference type="NCBI Taxonomy" id="1469910"/>
    <lineage>
        <taxon>Eukaryota</taxon>
        <taxon>Fungi</taxon>
        <taxon>Dikarya</taxon>
        <taxon>Ascomycota</taxon>
        <taxon>Pezizomycotina</taxon>
        <taxon>Dothideomycetes</taxon>
        <taxon>Pleosporomycetidae</taxon>
        <taxon>Pleosporales</taxon>
        <taxon>Pleosporineae</taxon>
        <taxon>Phaeosphaeriaceae</taxon>
        <taxon>Ophiobolus</taxon>
    </lineage>
</organism>
<dbReference type="Proteomes" id="UP000799424">
    <property type="component" value="Unassembled WGS sequence"/>
</dbReference>
<evidence type="ECO:0000256" key="1">
    <source>
        <dbReference type="SAM" id="MobiDB-lite"/>
    </source>
</evidence>
<keyword evidence="2" id="KW-0472">Membrane</keyword>
<protein>
    <submittedName>
        <fullName evidence="3">Uncharacterized protein</fullName>
    </submittedName>
</protein>
<feature type="compositionally biased region" description="Basic and acidic residues" evidence="1">
    <location>
        <begin position="619"/>
        <end position="630"/>
    </location>
</feature>
<keyword evidence="2" id="KW-0812">Transmembrane</keyword>
<evidence type="ECO:0000313" key="4">
    <source>
        <dbReference type="Proteomes" id="UP000799424"/>
    </source>
</evidence>
<evidence type="ECO:0000256" key="2">
    <source>
        <dbReference type="SAM" id="Phobius"/>
    </source>
</evidence>
<proteinExistence type="predicted"/>
<accession>A0A6A6ZEB3</accession>
<keyword evidence="4" id="KW-1185">Reference proteome</keyword>
<reference evidence="3" key="1">
    <citation type="journal article" date="2020" name="Stud. Mycol.">
        <title>101 Dothideomycetes genomes: a test case for predicting lifestyles and emergence of pathogens.</title>
        <authorList>
            <person name="Haridas S."/>
            <person name="Albert R."/>
            <person name="Binder M."/>
            <person name="Bloem J."/>
            <person name="Labutti K."/>
            <person name="Salamov A."/>
            <person name="Andreopoulos B."/>
            <person name="Baker S."/>
            <person name="Barry K."/>
            <person name="Bills G."/>
            <person name="Bluhm B."/>
            <person name="Cannon C."/>
            <person name="Castanera R."/>
            <person name="Culley D."/>
            <person name="Daum C."/>
            <person name="Ezra D."/>
            <person name="Gonzalez J."/>
            <person name="Henrissat B."/>
            <person name="Kuo A."/>
            <person name="Liang C."/>
            <person name="Lipzen A."/>
            <person name="Lutzoni F."/>
            <person name="Magnuson J."/>
            <person name="Mondo S."/>
            <person name="Nolan M."/>
            <person name="Ohm R."/>
            <person name="Pangilinan J."/>
            <person name="Park H.-J."/>
            <person name="Ramirez L."/>
            <person name="Alfaro M."/>
            <person name="Sun H."/>
            <person name="Tritt A."/>
            <person name="Yoshinaga Y."/>
            <person name="Zwiers L.-H."/>
            <person name="Turgeon B."/>
            <person name="Goodwin S."/>
            <person name="Spatafora J."/>
            <person name="Crous P."/>
            <person name="Grigoriev I."/>
        </authorList>
    </citation>
    <scope>NUCLEOTIDE SEQUENCE</scope>
    <source>
        <strain evidence="3">CBS 113818</strain>
    </source>
</reference>